<keyword evidence="3" id="KW-1185">Reference proteome</keyword>
<feature type="chain" id="PRO_5011658896" description="DUF3016 domain-containing protein" evidence="1">
    <location>
        <begin position="24"/>
        <end position="171"/>
    </location>
</feature>
<dbReference type="InterPro" id="IPR021557">
    <property type="entry name" value="DUF3016"/>
</dbReference>
<dbReference type="EMBL" id="FOSR01000004">
    <property type="protein sequence ID" value="SFK60287.1"/>
    <property type="molecule type" value="Genomic_DNA"/>
</dbReference>
<name>A0A1I4AWJ2_9GAMM</name>
<proteinExistence type="predicted"/>
<dbReference type="AlphaFoldDB" id="A0A1I4AWJ2"/>
<evidence type="ECO:0000313" key="3">
    <source>
        <dbReference type="Proteomes" id="UP000198725"/>
    </source>
</evidence>
<sequence length="171" mass="18893">MSIPRIRPVIALALVVFAAAATAATHGTASVRYDHPENFTETKEVQAFAPMRADPGYLATLKAYIEKQAAAMLPAGERLDIVITDVDRAGSYLPSVGRANPVRIVKDTYPPRINLHFRLIDSQGRTIREGDRRLVGLGFMYDSAGGLTDSDPLRHEKRLIDRWLRKGPAKL</sequence>
<protein>
    <recommendedName>
        <fullName evidence="4">DUF3016 domain-containing protein</fullName>
    </recommendedName>
</protein>
<dbReference type="Pfam" id="PF11454">
    <property type="entry name" value="DUF3016"/>
    <property type="match status" value="1"/>
</dbReference>
<evidence type="ECO:0008006" key="4">
    <source>
        <dbReference type="Google" id="ProtNLM"/>
    </source>
</evidence>
<evidence type="ECO:0000313" key="2">
    <source>
        <dbReference type="EMBL" id="SFK60287.1"/>
    </source>
</evidence>
<reference evidence="3" key="1">
    <citation type="submission" date="2016-10" db="EMBL/GenBank/DDBJ databases">
        <authorList>
            <person name="Varghese N."/>
            <person name="Submissions S."/>
        </authorList>
    </citation>
    <scope>NUCLEOTIDE SEQUENCE [LARGE SCALE GENOMIC DNA]</scope>
    <source>
        <strain evidence="3">MO64</strain>
    </source>
</reference>
<dbReference type="Proteomes" id="UP000198725">
    <property type="component" value="Unassembled WGS sequence"/>
</dbReference>
<gene>
    <name evidence="2" type="ORF">SAMN05192579_104148</name>
</gene>
<dbReference type="RefSeq" id="WP_092702566.1">
    <property type="nucleotide sequence ID" value="NZ_FOSR01000004.1"/>
</dbReference>
<evidence type="ECO:0000256" key="1">
    <source>
        <dbReference type="SAM" id="SignalP"/>
    </source>
</evidence>
<keyword evidence="1" id="KW-0732">Signal</keyword>
<accession>A0A1I4AWJ2</accession>
<feature type="signal peptide" evidence="1">
    <location>
        <begin position="1"/>
        <end position="23"/>
    </location>
</feature>
<organism evidence="2 3">
    <name type="scientific">Rhodanobacter glycinis</name>
    <dbReference type="NCBI Taxonomy" id="582702"/>
    <lineage>
        <taxon>Bacteria</taxon>
        <taxon>Pseudomonadati</taxon>
        <taxon>Pseudomonadota</taxon>
        <taxon>Gammaproteobacteria</taxon>
        <taxon>Lysobacterales</taxon>
        <taxon>Rhodanobacteraceae</taxon>
        <taxon>Rhodanobacter</taxon>
    </lineage>
</organism>